<dbReference type="AlphaFoldDB" id="E4WVG4"/>
<reference evidence="2" key="1">
    <citation type="journal article" date="2010" name="Science">
        <title>Plasticity of animal genome architecture unmasked by rapid evolution of a pelagic tunicate.</title>
        <authorList>
            <person name="Denoeud F."/>
            <person name="Henriet S."/>
            <person name="Mungpakdee S."/>
            <person name="Aury J.M."/>
            <person name="Da Silva C."/>
            <person name="Brinkmann H."/>
            <person name="Mikhaleva J."/>
            <person name="Olsen L.C."/>
            <person name="Jubin C."/>
            <person name="Canestro C."/>
            <person name="Bouquet J.M."/>
            <person name="Danks G."/>
            <person name="Poulain J."/>
            <person name="Campsteijn C."/>
            <person name="Adamski M."/>
            <person name="Cross I."/>
            <person name="Yadetie F."/>
            <person name="Muffato M."/>
            <person name="Louis A."/>
            <person name="Butcher S."/>
            <person name="Tsagkogeorga G."/>
            <person name="Konrad A."/>
            <person name="Singh S."/>
            <person name="Jensen M.F."/>
            <person name="Cong E.H."/>
            <person name="Eikeseth-Otteraa H."/>
            <person name="Noel B."/>
            <person name="Anthouard V."/>
            <person name="Porcel B.M."/>
            <person name="Kachouri-Lafond R."/>
            <person name="Nishino A."/>
            <person name="Ugolini M."/>
            <person name="Chourrout P."/>
            <person name="Nishida H."/>
            <person name="Aasland R."/>
            <person name="Huzurbazar S."/>
            <person name="Westhof E."/>
            <person name="Delsuc F."/>
            <person name="Lehrach H."/>
            <person name="Reinhardt R."/>
            <person name="Weissenbach J."/>
            <person name="Roy S.W."/>
            <person name="Artiguenave F."/>
            <person name="Postlethwait J.H."/>
            <person name="Manak J.R."/>
            <person name="Thompson E.M."/>
            <person name="Jaillon O."/>
            <person name="Du Pasquier L."/>
            <person name="Boudinot P."/>
            <person name="Liberles D.A."/>
            <person name="Volff J.N."/>
            <person name="Philippe H."/>
            <person name="Lenhard B."/>
            <person name="Roest Crollius H."/>
            <person name="Wincker P."/>
            <person name="Chourrout D."/>
        </authorList>
    </citation>
    <scope>NUCLEOTIDE SEQUENCE [LARGE SCALE GENOMIC DNA]</scope>
</reference>
<protein>
    <submittedName>
        <fullName evidence="2">Uncharacterized protein</fullName>
    </submittedName>
</protein>
<evidence type="ECO:0000313" key="3">
    <source>
        <dbReference type="Proteomes" id="UP000001307"/>
    </source>
</evidence>
<sequence>MKRRMNKEKEEAAMQPGTSGDEVALVVVEEDSPTTTKVKEVISELSRAKTPLELMVDRISTLEQKGKISCIYSCTVCPSEFVERMEELEERTQNFSPAFPISVTDARQIQISLTESIKLSLGFEAYLSYKLVRYNISAKWNDLSYVQASAKKIGSESPLYKEFRGTYNSLHHVAEELDEPIQQAVSRRDGSIVTAKRAFNNIFYELLGVMKTKSPKSLYKLVALVKDIRDDLMLLFGADMSGTLRLTEWLEMAGNATPESLSKHKALSTLRRFYPYENEIDGGFYNYWGLRLIDMNLKSDVGLWEGSAEEEPTPVKKTVKLSQSYFKAHQ</sequence>
<accession>E4WVG4</accession>
<dbReference type="Proteomes" id="UP000001307">
    <property type="component" value="Unassembled WGS sequence"/>
</dbReference>
<organism evidence="2">
    <name type="scientific">Oikopleura dioica</name>
    <name type="common">Tunicate</name>
    <dbReference type="NCBI Taxonomy" id="34765"/>
    <lineage>
        <taxon>Eukaryota</taxon>
        <taxon>Metazoa</taxon>
        <taxon>Chordata</taxon>
        <taxon>Tunicata</taxon>
        <taxon>Appendicularia</taxon>
        <taxon>Copelata</taxon>
        <taxon>Oikopleuridae</taxon>
        <taxon>Oikopleura</taxon>
    </lineage>
</organism>
<feature type="region of interest" description="Disordered" evidence="1">
    <location>
        <begin position="1"/>
        <end position="22"/>
    </location>
</feature>
<dbReference type="EMBL" id="FN653017">
    <property type="protein sequence ID" value="CBY21117.1"/>
    <property type="molecule type" value="Genomic_DNA"/>
</dbReference>
<keyword evidence="3" id="KW-1185">Reference proteome</keyword>
<evidence type="ECO:0000313" key="2">
    <source>
        <dbReference type="EMBL" id="CBY21117.1"/>
    </source>
</evidence>
<dbReference type="InParanoid" id="E4WVG4"/>
<name>E4WVG4_OIKDI</name>
<evidence type="ECO:0000256" key="1">
    <source>
        <dbReference type="SAM" id="MobiDB-lite"/>
    </source>
</evidence>
<gene>
    <name evidence="2" type="ORF">GSOID_T00008870001</name>
</gene>
<proteinExistence type="predicted"/>